<dbReference type="AlphaFoldDB" id="A0A410RVF6"/>
<reference evidence="1 2" key="1">
    <citation type="submission" date="2018-12" db="EMBL/GenBank/DDBJ databases">
        <title>Complete Genome Sequence of the Corallopyronin A producing Myxobacterium Corallococcus coralloides B035.</title>
        <authorList>
            <person name="Bouhired S.M."/>
            <person name="Rupp O."/>
            <person name="Blom J."/>
            <person name="Schaeberle T.F."/>
            <person name="Kehraus S."/>
            <person name="Schiefer A."/>
            <person name="Pfarr K."/>
            <person name="Goesmann A."/>
            <person name="Hoerauf A."/>
            <person name="Koenig G.M."/>
        </authorList>
    </citation>
    <scope>NUCLEOTIDE SEQUENCE [LARGE SCALE GENOMIC DNA]</scope>
    <source>
        <strain evidence="1 2">B035</strain>
    </source>
</reference>
<dbReference type="Proteomes" id="UP000288758">
    <property type="component" value="Chromosome"/>
</dbReference>
<accession>A0A410RVF6</accession>
<proteinExistence type="predicted"/>
<gene>
    <name evidence="1" type="ORF">EJ065_4340</name>
</gene>
<evidence type="ECO:0000313" key="1">
    <source>
        <dbReference type="EMBL" id="QAT85893.1"/>
    </source>
</evidence>
<protein>
    <submittedName>
        <fullName evidence="1">Uncharacterized protein</fullName>
    </submittedName>
</protein>
<sequence>MVLEFSQQQIHLLHVVLAESADALRDEIVRTDKLELREELKSRLDQLGVIQRQVEARLHQEQPAAL</sequence>
<organism evidence="1 2">
    <name type="scientific">Corallococcus coralloides</name>
    <name type="common">Myxococcus coralloides</name>
    <dbReference type="NCBI Taxonomy" id="184914"/>
    <lineage>
        <taxon>Bacteria</taxon>
        <taxon>Pseudomonadati</taxon>
        <taxon>Myxococcota</taxon>
        <taxon>Myxococcia</taxon>
        <taxon>Myxococcales</taxon>
        <taxon>Cystobacterineae</taxon>
        <taxon>Myxococcaceae</taxon>
        <taxon>Corallococcus</taxon>
    </lineage>
</organism>
<name>A0A410RVF6_CORCK</name>
<dbReference type="RefSeq" id="WP_128797582.1">
    <property type="nucleotide sequence ID" value="NZ_CP034669.1"/>
</dbReference>
<evidence type="ECO:0000313" key="2">
    <source>
        <dbReference type="Proteomes" id="UP000288758"/>
    </source>
</evidence>
<dbReference type="EMBL" id="CP034669">
    <property type="protein sequence ID" value="QAT85893.1"/>
    <property type="molecule type" value="Genomic_DNA"/>
</dbReference>